<proteinExistence type="predicted"/>
<organism evidence="1 2">
    <name type="scientific">Nephila pilipes</name>
    <name type="common">Giant wood spider</name>
    <name type="synonym">Nephila maculata</name>
    <dbReference type="NCBI Taxonomy" id="299642"/>
    <lineage>
        <taxon>Eukaryota</taxon>
        <taxon>Metazoa</taxon>
        <taxon>Ecdysozoa</taxon>
        <taxon>Arthropoda</taxon>
        <taxon>Chelicerata</taxon>
        <taxon>Arachnida</taxon>
        <taxon>Araneae</taxon>
        <taxon>Araneomorphae</taxon>
        <taxon>Entelegynae</taxon>
        <taxon>Araneoidea</taxon>
        <taxon>Nephilidae</taxon>
        <taxon>Nephila</taxon>
    </lineage>
</organism>
<name>A0A8X6I9H8_NEPPI</name>
<comment type="caution">
    <text evidence="1">The sequence shown here is derived from an EMBL/GenBank/DDBJ whole genome shotgun (WGS) entry which is preliminary data.</text>
</comment>
<sequence length="98" mass="10864">MYSARTLLDNESMIHLCSSNLAESLQLQKENVNLNVGCLSGLSTTVKSKVSAVIFNEEKTFNRKLEFYVVTKITNLMSSLKINLSKAAIPENIKLADP</sequence>
<protein>
    <submittedName>
        <fullName evidence="1">Uncharacterized protein</fullName>
    </submittedName>
</protein>
<dbReference type="Proteomes" id="UP000887013">
    <property type="component" value="Unassembled WGS sequence"/>
</dbReference>
<dbReference type="EMBL" id="BMAW01042923">
    <property type="protein sequence ID" value="GFS36771.1"/>
    <property type="molecule type" value="Genomic_DNA"/>
</dbReference>
<gene>
    <name evidence="1" type="ORF">NPIL_102671</name>
</gene>
<dbReference type="AlphaFoldDB" id="A0A8X6I9H8"/>
<evidence type="ECO:0000313" key="2">
    <source>
        <dbReference type="Proteomes" id="UP000887013"/>
    </source>
</evidence>
<evidence type="ECO:0000313" key="1">
    <source>
        <dbReference type="EMBL" id="GFS36771.1"/>
    </source>
</evidence>
<accession>A0A8X6I9H8</accession>
<keyword evidence="2" id="KW-1185">Reference proteome</keyword>
<reference evidence="1" key="1">
    <citation type="submission" date="2020-08" db="EMBL/GenBank/DDBJ databases">
        <title>Multicomponent nature underlies the extraordinary mechanical properties of spider dragline silk.</title>
        <authorList>
            <person name="Kono N."/>
            <person name="Nakamura H."/>
            <person name="Mori M."/>
            <person name="Yoshida Y."/>
            <person name="Ohtoshi R."/>
            <person name="Malay A.D."/>
            <person name="Moran D.A.P."/>
            <person name="Tomita M."/>
            <person name="Numata K."/>
            <person name="Arakawa K."/>
        </authorList>
    </citation>
    <scope>NUCLEOTIDE SEQUENCE</scope>
</reference>
<dbReference type="OrthoDB" id="6781688at2759"/>